<keyword evidence="3" id="KW-1185">Reference proteome</keyword>
<dbReference type="PANTHER" id="PTHR36617:SF15">
    <property type="entry name" value="REVERSE TRANSCRIPTASE ZINC-BINDING DOMAIN-CONTAINING PROTEIN"/>
    <property type="match status" value="1"/>
</dbReference>
<keyword evidence="1" id="KW-0812">Transmembrane</keyword>
<dbReference type="AlphaFoldDB" id="A0A6A3CIS3"/>
<reference evidence="2" key="1">
    <citation type="submission" date="2019-09" db="EMBL/GenBank/DDBJ databases">
        <title>Draft genome information of white flower Hibiscus syriacus.</title>
        <authorList>
            <person name="Kim Y.-M."/>
        </authorList>
    </citation>
    <scope>NUCLEOTIDE SEQUENCE [LARGE SCALE GENOMIC DNA]</scope>
    <source>
        <strain evidence="2">YM2019G1</strain>
    </source>
</reference>
<evidence type="ECO:0000256" key="1">
    <source>
        <dbReference type="SAM" id="Phobius"/>
    </source>
</evidence>
<dbReference type="EMBL" id="VEPZ02000320">
    <property type="protein sequence ID" value="KAE8727039.1"/>
    <property type="molecule type" value="Genomic_DNA"/>
</dbReference>
<feature type="transmembrane region" description="Helical" evidence="1">
    <location>
        <begin position="339"/>
        <end position="368"/>
    </location>
</feature>
<evidence type="ECO:0000313" key="3">
    <source>
        <dbReference type="Proteomes" id="UP000436088"/>
    </source>
</evidence>
<dbReference type="PANTHER" id="PTHR36617">
    <property type="entry name" value="PROTEIN, PUTATIVE-RELATED"/>
    <property type="match status" value="1"/>
</dbReference>
<keyword evidence="1" id="KW-0472">Membrane</keyword>
<gene>
    <name evidence="2" type="ORF">F3Y22_tig00005929pilonHSYRG00085</name>
</gene>
<sequence length="448" mass="49869">MASKISASMALFLAINILFFSRIKIVKNWASVNVNKWMNNDNLRWIVGDGKMVLFWLDIWCGDKPLNSEFPRLFRLTACKRISVTELAVNGELCLIHWERIFTKNLLDREKAMLDVLKERTHDVVLKRDVPDRLVWSTDKAGVFSVKKLCQLMVDSDVVDSEFDFGKFWKMKVGEDCSCCWCGSGVEDFDHPFVACCGGVLHAGNGSIRAVFANNVQVATLDHVKLGVVLSALKLWPACLEIDSLSKRVGKIKFSLNERSFSRMAAWLAVDGMSRSTKAAKEIEDFRSIRIPAECWWTNHIGILMLFLHCASVLIMCGPSLGSGMLSVSVLGGVCRLSYLFMLLVRMFCLLVVFSSLFNGIIFFHLGFGRKCLQLLPFHQPEPDPNPTPSALGRCPIDAFKLGVCANVLNLVYVTVGSPRCSHVVPFSKASSTSNPPAAFAPILELTS</sequence>
<proteinExistence type="predicted"/>
<name>A0A6A3CIS3_HIBSY</name>
<evidence type="ECO:0000313" key="2">
    <source>
        <dbReference type="EMBL" id="KAE8727039.1"/>
    </source>
</evidence>
<accession>A0A6A3CIS3</accession>
<protein>
    <recommendedName>
        <fullName evidence="4">Reverse transcriptase zinc-binding domain-containing protein</fullName>
    </recommendedName>
</protein>
<keyword evidence="1" id="KW-1133">Transmembrane helix</keyword>
<dbReference type="Proteomes" id="UP000436088">
    <property type="component" value="Unassembled WGS sequence"/>
</dbReference>
<evidence type="ECO:0008006" key="4">
    <source>
        <dbReference type="Google" id="ProtNLM"/>
    </source>
</evidence>
<comment type="caution">
    <text evidence="2">The sequence shown here is derived from an EMBL/GenBank/DDBJ whole genome shotgun (WGS) entry which is preliminary data.</text>
</comment>
<organism evidence="2 3">
    <name type="scientific">Hibiscus syriacus</name>
    <name type="common">Rose of Sharon</name>
    <dbReference type="NCBI Taxonomy" id="106335"/>
    <lineage>
        <taxon>Eukaryota</taxon>
        <taxon>Viridiplantae</taxon>
        <taxon>Streptophyta</taxon>
        <taxon>Embryophyta</taxon>
        <taxon>Tracheophyta</taxon>
        <taxon>Spermatophyta</taxon>
        <taxon>Magnoliopsida</taxon>
        <taxon>eudicotyledons</taxon>
        <taxon>Gunneridae</taxon>
        <taxon>Pentapetalae</taxon>
        <taxon>rosids</taxon>
        <taxon>malvids</taxon>
        <taxon>Malvales</taxon>
        <taxon>Malvaceae</taxon>
        <taxon>Malvoideae</taxon>
        <taxon>Hibiscus</taxon>
    </lineage>
</organism>